<evidence type="ECO:0000313" key="1">
    <source>
        <dbReference type="EMBL" id="SIT42329.1"/>
    </source>
</evidence>
<dbReference type="AlphaFoldDB" id="A0A1N7S4R2"/>
<sequence>MAVSQLSTPANDEFDYNWRRLRASPGGKTPIDRVAELGERQKCQLDKLATLAASIYRSPAVTTHERHPQQTLFGLLLDAAEESCAITKKTSNYSR</sequence>
<accession>A0A1N7S4R2</accession>
<proteinExistence type="predicted"/>
<dbReference type="EMBL" id="CYGX02000035">
    <property type="protein sequence ID" value="SIT42329.1"/>
    <property type="molecule type" value="Genomic_DNA"/>
</dbReference>
<organism evidence="1 2">
    <name type="scientific">Paraburkholderia ribeironis</name>
    <dbReference type="NCBI Taxonomy" id="1247936"/>
    <lineage>
        <taxon>Bacteria</taxon>
        <taxon>Pseudomonadati</taxon>
        <taxon>Pseudomonadota</taxon>
        <taxon>Betaproteobacteria</taxon>
        <taxon>Burkholderiales</taxon>
        <taxon>Burkholderiaceae</taxon>
        <taxon>Paraburkholderia</taxon>
    </lineage>
</organism>
<name>A0A1N7S4R2_9BURK</name>
<protein>
    <submittedName>
        <fullName evidence="1">Uncharacterized protein</fullName>
    </submittedName>
</protein>
<dbReference type="Proteomes" id="UP000187012">
    <property type="component" value="Unassembled WGS sequence"/>
</dbReference>
<gene>
    <name evidence="1" type="ORF">BN2475_350041</name>
</gene>
<keyword evidence="2" id="KW-1185">Reference proteome</keyword>
<evidence type="ECO:0000313" key="2">
    <source>
        <dbReference type="Proteomes" id="UP000187012"/>
    </source>
</evidence>
<dbReference type="STRING" id="1247936.BN2475_350041"/>
<reference evidence="1 2" key="1">
    <citation type="submission" date="2016-12" db="EMBL/GenBank/DDBJ databases">
        <authorList>
            <person name="Song W.-J."/>
            <person name="Kurnit D.M."/>
        </authorList>
    </citation>
    <scope>NUCLEOTIDE SEQUENCE [LARGE SCALE GENOMIC DNA]</scope>
    <source>
        <strain evidence="1 2">STM7296</strain>
    </source>
</reference>